<proteinExistence type="predicted"/>
<evidence type="ECO:0000313" key="2">
    <source>
        <dbReference type="EMBL" id="SVA57230.1"/>
    </source>
</evidence>
<gene>
    <name evidence="2" type="ORF">METZ01_LOCUS110084</name>
</gene>
<sequence length="271" mass="30884">MPAKKISHTVTRPGKRSSDPSIQIPVSEDLVTIPGAVQIPHDVDFYSRKYPLESQNVTHTADRAWVWTQYHPEEDESHREHERMVGPLVEAARRSGDIDPIVEPIPNKDVSSDVTVKARDLGFSEVGFTHYDRRYTYQYKKNWVKFEHAICIAYEQDYERTNAIPGSYAEFTHFGTYRVMHQKALMLADFIRSLGYHAQLHSPNDNSAPYIPMFVQAGLGQLGANGQLLSPHFGSRARIMIITTDALVTYTQPIDYGVHKFCEEQCQVCIN</sequence>
<dbReference type="EMBL" id="UINC01013207">
    <property type="protein sequence ID" value="SVA57230.1"/>
    <property type="molecule type" value="Genomic_DNA"/>
</dbReference>
<accession>A0A381WXR8</accession>
<organism evidence="2">
    <name type="scientific">marine metagenome</name>
    <dbReference type="NCBI Taxonomy" id="408172"/>
    <lineage>
        <taxon>unclassified sequences</taxon>
        <taxon>metagenomes</taxon>
        <taxon>ecological metagenomes</taxon>
    </lineage>
</organism>
<dbReference type="AlphaFoldDB" id="A0A381WXR8"/>
<reference evidence="2" key="1">
    <citation type="submission" date="2018-05" db="EMBL/GenBank/DDBJ databases">
        <authorList>
            <person name="Lanie J.A."/>
            <person name="Ng W.-L."/>
            <person name="Kazmierczak K.M."/>
            <person name="Andrzejewski T.M."/>
            <person name="Davidsen T.M."/>
            <person name="Wayne K.J."/>
            <person name="Tettelin H."/>
            <person name="Glass J.I."/>
            <person name="Rusch D."/>
            <person name="Podicherti R."/>
            <person name="Tsui H.-C.T."/>
            <person name="Winkler M.E."/>
        </authorList>
    </citation>
    <scope>NUCLEOTIDE SEQUENCE</scope>
</reference>
<protein>
    <submittedName>
        <fullName evidence="2">Uncharacterized protein</fullName>
    </submittedName>
</protein>
<evidence type="ECO:0000256" key="1">
    <source>
        <dbReference type="SAM" id="MobiDB-lite"/>
    </source>
</evidence>
<name>A0A381WXR8_9ZZZZ</name>
<feature type="region of interest" description="Disordered" evidence="1">
    <location>
        <begin position="1"/>
        <end position="22"/>
    </location>
</feature>